<dbReference type="InterPro" id="IPR003737">
    <property type="entry name" value="GlcNAc_PI_deacetylase-related"/>
</dbReference>
<dbReference type="Proteomes" id="UP000252387">
    <property type="component" value="Unassembled WGS sequence"/>
</dbReference>
<name>A0A368KDS1_9GAMM</name>
<accession>A0A368KDS1</accession>
<sequence length="337" mass="36511">MAVSGAHASVSQATDRAGGLPPFSAATRLLVVAPHPDDETIATGLLIQQVRAAGGEVRILLLTAGDNNPWPQRWLERRLLIGAADRRRWGRRRHAEVLQALQSLGVPEPALQSLGWPDMGLTEVLLQADGMAMATLATAIGEFRPDLVAVPALSDRHPDHGTAHVLVRLALAGQVRPPALLAYLVHGREGNHRLVEIRGTAAQSANKRAALAAHHSQMALSGKRLARLATRPERYADVAATPSGAATALPWQPPAWLRPWLRLSVASVAGVHSWRWRDAPLQRDQAGCFHLPPAAAEHPRFVRLALTLRSPWIFDHWGWRELPGRSVGAEADFVQAG</sequence>
<proteinExistence type="predicted"/>
<dbReference type="GO" id="GO:0016811">
    <property type="term" value="F:hydrolase activity, acting on carbon-nitrogen (but not peptide) bonds, in linear amides"/>
    <property type="evidence" value="ECO:0007669"/>
    <property type="project" value="TreeGrafter"/>
</dbReference>
<organism evidence="1 2">
    <name type="scientific">Rhodanobacter denitrificans</name>
    <dbReference type="NCBI Taxonomy" id="666685"/>
    <lineage>
        <taxon>Bacteria</taxon>
        <taxon>Pseudomonadati</taxon>
        <taxon>Pseudomonadota</taxon>
        <taxon>Gammaproteobacteria</taxon>
        <taxon>Lysobacterales</taxon>
        <taxon>Rhodanobacteraceae</taxon>
        <taxon>Rhodanobacter</taxon>
    </lineage>
</organism>
<dbReference type="OrthoDB" id="9790023at2"/>
<reference evidence="1 2" key="1">
    <citation type="submission" date="2018-05" db="EMBL/GenBank/DDBJ databases">
        <title>Draft genome sequence of Rhodanobacter denitrificans Yn1 isolated from gold copper mine.</title>
        <authorList>
            <person name="Yang N."/>
            <person name="Mazhar H.S."/>
            <person name="Rensing C."/>
        </authorList>
    </citation>
    <scope>NUCLEOTIDE SEQUENCE [LARGE SCALE GENOMIC DNA]</scope>
    <source>
        <strain evidence="1 2">Yn1</strain>
    </source>
</reference>
<gene>
    <name evidence="1" type="ORF">DEO45_08280</name>
</gene>
<evidence type="ECO:0000313" key="2">
    <source>
        <dbReference type="Proteomes" id="UP000252387"/>
    </source>
</evidence>
<comment type="caution">
    <text evidence="1">The sequence shown here is derived from an EMBL/GenBank/DDBJ whole genome shotgun (WGS) entry which is preliminary data.</text>
</comment>
<dbReference type="SUPFAM" id="SSF102588">
    <property type="entry name" value="LmbE-like"/>
    <property type="match status" value="1"/>
</dbReference>
<keyword evidence="2" id="KW-1185">Reference proteome</keyword>
<dbReference type="PANTHER" id="PTHR12993">
    <property type="entry name" value="N-ACETYLGLUCOSAMINYL-PHOSPHATIDYLINOSITOL DE-N-ACETYLASE-RELATED"/>
    <property type="match status" value="1"/>
</dbReference>
<dbReference type="PANTHER" id="PTHR12993:SF29">
    <property type="entry name" value="BLR3841 PROTEIN"/>
    <property type="match status" value="1"/>
</dbReference>
<dbReference type="EMBL" id="QFWQ01000005">
    <property type="protein sequence ID" value="RCS30059.1"/>
    <property type="molecule type" value="Genomic_DNA"/>
</dbReference>
<dbReference type="Pfam" id="PF02585">
    <property type="entry name" value="PIG-L"/>
    <property type="match status" value="1"/>
</dbReference>
<dbReference type="InterPro" id="IPR024078">
    <property type="entry name" value="LmbE-like_dom_sf"/>
</dbReference>
<protein>
    <submittedName>
        <fullName evidence="1">PIG-L family deacetylase</fullName>
    </submittedName>
</protein>
<dbReference type="Gene3D" id="3.40.50.10320">
    <property type="entry name" value="LmbE-like"/>
    <property type="match status" value="1"/>
</dbReference>
<evidence type="ECO:0000313" key="1">
    <source>
        <dbReference type="EMBL" id="RCS30059.1"/>
    </source>
</evidence>
<dbReference type="AlphaFoldDB" id="A0A368KDS1"/>